<keyword evidence="4" id="KW-1185">Reference proteome</keyword>
<dbReference type="RefSeq" id="WP_343926662.1">
    <property type="nucleotide sequence ID" value="NZ_BAAAKW010000068.1"/>
</dbReference>
<evidence type="ECO:0000313" key="3">
    <source>
        <dbReference type="EMBL" id="GAA1226760.1"/>
    </source>
</evidence>
<organism evidence="3 4">
    <name type="scientific">Rhodoglobus aureus</name>
    <dbReference type="NCBI Taxonomy" id="191497"/>
    <lineage>
        <taxon>Bacteria</taxon>
        <taxon>Bacillati</taxon>
        <taxon>Actinomycetota</taxon>
        <taxon>Actinomycetes</taxon>
        <taxon>Micrococcales</taxon>
        <taxon>Microbacteriaceae</taxon>
        <taxon>Rhodoglobus</taxon>
    </lineage>
</organism>
<dbReference type="Pfam" id="PF10646">
    <property type="entry name" value="Germane"/>
    <property type="match status" value="1"/>
</dbReference>
<keyword evidence="1" id="KW-0732">Signal</keyword>
<dbReference type="PROSITE" id="PS51257">
    <property type="entry name" value="PROKAR_LIPOPROTEIN"/>
    <property type="match status" value="1"/>
</dbReference>
<dbReference type="InterPro" id="IPR019606">
    <property type="entry name" value="GerMN"/>
</dbReference>
<feature type="chain" id="PRO_5047435971" evidence="1">
    <location>
        <begin position="19"/>
        <end position="559"/>
    </location>
</feature>
<feature type="signal peptide" evidence="1">
    <location>
        <begin position="1"/>
        <end position="18"/>
    </location>
</feature>
<dbReference type="EMBL" id="BAAAKW010000068">
    <property type="protein sequence ID" value="GAA1226760.1"/>
    <property type="molecule type" value="Genomic_DNA"/>
</dbReference>
<name>A0ABP4GL73_9MICO</name>
<dbReference type="InterPro" id="IPR018910">
    <property type="entry name" value="LpqB_C"/>
</dbReference>
<accession>A0ABP4GL73</accession>
<comment type="caution">
    <text evidence="3">The sequence shown here is derived from an EMBL/GenBank/DDBJ whole genome shotgun (WGS) entry which is preliminary data.</text>
</comment>
<dbReference type="InterPro" id="IPR059026">
    <property type="entry name" value="LpqB_N"/>
</dbReference>
<reference evidence="4" key="1">
    <citation type="journal article" date="2019" name="Int. J. Syst. Evol. Microbiol.">
        <title>The Global Catalogue of Microorganisms (GCM) 10K type strain sequencing project: providing services to taxonomists for standard genome sequencing and annotation.</title>
        <authorList>
            <consortium name="The Broad Institute Genomics Platform"/>
            <consortium name="The Broad Institute Genome Sequencing Center for Infectious Disease"/>
            <person name="Wu L."/>
            <person name="Ma J."/>
        </authorList>
    </citation>
    <scope>NUCLEOTIDE SEQUENCE [LARGE SCALE GENOMIC DNA]</scope>
    <source>
        <strain evidence="4">JCM 12762</strain>
    </source>
</reference>
<feature type="domain" description="GerMN" evidence="2">
    <location>
        <begin position="205"/>
        <end position="291"/>
    </location>
</feature>
<protein>
    <submittedName>
        <fullName evidence="3">LpqB family beta-propeller domain-containing protein</fullName>
    </submittedName>
</protein>
<sequence length="559" mass="58893">MVKTSKLAYLIVASIAIAALSGCVGVPTSSEVETGPLIDEQLDPNFEIVAEGPVAGSTQEQILTDFMNAVRAPTRDYSVAREFLTQEMSDSWAPAASATIRQRDKLPTVSPAPEEDALTYSFSAQAVIDERGVYSELRSPASQTLTFDFERRGGEWRIASAPPGIVLSSNGFEVSFEQQTLYYFDPSFAYLIPDLRWFAVRQSSQSRAVQALLSADSPWLQQGVVLTAFPTATTLGNASSLISGRAVVDLSSEALSADTVARERMRQQLAATLHTPIVVLTVDGRELPSSSSGQNAAVIEPSSGGPLVVGTASEFGFKTSDGLSQISELSALVADAGATAAVLSADRLSVAYRAGDGGSYFASVGVAPRIIDDRSGLAGPSLDPFRFIWSAQRGNAASLSTFEVDGTEHPIQSSLPSDSEIVSLDVSRDGARLLVYLSSPSGPQLLVYGIVRQQGNVPVQLVEPTVLPARSGTPIDAAWVGSSTVATLSANDDSVAVTAFSLGGPTESLGDVDGARQLVSSGTNTDGLRLLADGEVWRPQGSKEWVRTGLDASYMAVQQ</sequence>
<gene>
    <name evidence="3" type="ORF">GCM10009655_26780</name>
</gene>
<dbReference type="Pfam" id="PF10647">
    <property type="entry name" value="Gmad1"/>
    <property type="match status" value="1"/>
</dbReference>
<dbReference type="Proteomes" id="UP001500943">
    <property type="component" value="Unassembled WGS sequence"/>
</dbReference>
<dbReference type="Pfam" id="PF25976">
    <property type="entry name" value="LpqB_N"/>
    <property type="match status" value="1"/>
</dbReference>
<evidence type="ECO:0000256" key="1">
    <source>
        <dbReference type="SAM" id="SignalP"/>
    </source>
</evidence>
<evidence type="ECO:0000313" key="4">
    <source>
        <dbReference type="Proteomes" id="UP001500943"/>
    </source>
</evidence>
<dbReference type="SMART" id="SM00909">
    <property type="entry name" value="Germane"/>
    <property type="match status" value="1"/>
</dbReference>
<evidence type="ECO:0000259" key="2">
    <source>
        <dbReference type="SMART" id="SM00909"/>
    </source>
</evidence>
<proteinExistence type="predicted"/>